<dbReference type="AlphaFoldDB" id="A0A484BI87"/>
<dbReference type="PRINTS" id="PR00113">
    <property type="entry name" value="ALKPHPHTASE"/>
</dbReference>
<dbReference type="STRING" id="7232.A0A484BI87"/>
<feature type="transmembrane region" description="Helical" evidence="5">
    <location>
        <begin position="21"/>
        <end position="43"/>
    </location>
</feature>
<evidence type="ECO:0000256" key="3">
    <source>
        <dbReference type="PIRSR" id="PIRSR601952-2"/>
    </source>
</evidence>
<dbReference type="InterPro" id="IPR017850">
    <property type="entry name" value="Alkaline_phosphatase_core_sf"/>
</dbReference>
<feature type="binding site" evidence="3">
    <location>
        <position position="365"/>
    </location>
    <ligand>
        <name>Mg(2+)</name>
        <dbReference type="ChEBI" id="CHEBI:18420"/>
    </ligand>
</feature>
<dbReference type="GO" id="GO:0004035">
    <property type="term" value="F:alkaline phosphatase activity"/>
    <property type="evidence" value="ECO:0007669"/>
    <property type="project" value="UniProtKB-EC"/>
</dbReference>
<keyword evidence="5" id="KW-0812">Transmembrane</keyword>
<dbReference type="SMART" id="SM00098">
    <property type="entry name" value="alkPPc"/>
    <property type="match status" value="1"/>
</dbReference>
<organism evidence="6 7">
    <name type="scientific">Drosophila navojoa</name>
    <name type="common">Fruit fly</name>
    <dbReference type="NCBI Taxonomy" id="7232"/>
    <lineage>
        <taxon>Eukaryota</taxon>
        <taxon>Metazoa</taxon>
        <taxon>Ecdysozoa</taxon>
        <taxon>Arthropoda</taxon>
        <taxon>Hexapoda</taxon>
        <taxon>Insecta</taxon>
        <taxon>Pterygota</taxon>
        <taxon>Neoptera</taxon>
        <taxon>Endopterygota</taxon>
        <taxon>Diptera</taxon>
        <taxon>Brachycera</taxon>
        <taxon>Muscomorpha</taxon>
        <taxon>Ephydroidea</taxon>
        <taxon>Drosophilidae</taxon>
        <taxon>Drosophila</taxon>
    </lineage>
</organism>
<evidence type="ECO:0000313" key="6">
    <source>
        <dbReference type="EMBL" id="TDG48468.1"/>
    </source>
</evidence>
<comment type="caution">
    <text evidence="6">The sequence shown here is derived from an EMBL/GenBank/DDBJ whole genome shotgun (WGS) entry which is preliminary data.</text>
</comment>
<evidence type="ECO:0000256" key="4">
    <source>
        <dbReference type="RuleBase" id="RU003946"/>
    </source>
</evidence>
<keyword evidence="7" id="KW-1185">Reference proteome</keyword>
<keyword evidence="5" id="KW-0472">Membrane</keyword>
<dbReference type="OMA" id="QKIWYDK"/>
<dbReference type="Gene3D" id="3.40.720.10">
    <property type="entry name" value="Alkaline Phosphatase, subunit A"/>
    <property type="match status" value="1"/>
</dbReference>
<accession>A0A484BI87</accession>
<evidence type="ECO:0000256" key="2">
    <source>
        <dbReference type="ARBA" id="ARBA00022553"/>
    </source>
</evidence>
<keyword evidence="3" id="KW-0460">Magnesium</keyword>
<protein>
    <recommendedName>
        <fullName evidence="1">alkaline phosphatase</fullName>
        <ecNumber evidence="1">3.1.3.1</ecNumber>
    </recommendedName>
</protein>
<evidence type="ECO:0000256" key="1">
    <source>
        <dbReference type="ARBA" id="ARBA00012647"/>
    </source>
</evidence>
<reference evidence="6 7" key="1">
    <citation type="journal article" date="2019" name="J. Hered.">
        <title>An Improved Genome Assembly for Drosophila navojoa, the Basal Species in the mojavensis Cluster.</title>
        <authorList>
            <person name="Vanderlinde T."/>
            <person name="Dupim E.G."/>
            <person name="Nazario-Yepiz N.O."/>
            <person name="Carvalho A.B."/>
        </authorList>
    </citation>
    <scope>NUCLEOTIDE SEQUENCE [LARGE SCALE GENOMIC DNA]</scope>
    <source>
        <strain evidence="6">Navoj_Jal97</strain>
        <tissue evidence="6">Whole organism</tissue>
    </source>
</reference>
<name>A0A484BI87_DRONA</name>
<dbReference type="OrthoDB" id="8048957at2759"/>
<evidence type="ECO:0000256" key="5">
    <source>
        <dbReference type="SAM" id="Phobius"/>
    </source>
</evidence>
<comment type="cofactor">
    <cofactor evidence="3">
        <name>Mg(2+)</name>
        <dbReference type="ChEBI" id="CHEBI:18420"/>
    </cofactor>
    <text evidence="3">Binds 1 Mg(2+) ion.</text>
</comment>
<keyword evidence="2" id="KW-0597">Phosphoprotein</keyword>
<gene>
    <name evidence="6" type="ORF">AWZ03_005213</name>
</gene>
<sequence length="484" mass="53460">MAKTQRLKSFCLQLRFKSTQLFILAGAVLLALLVSVLCIGFTIRFEVQHEVANVADVDYWKDWVAIEQKLWYDRGIEELKRAMRVHSRQRQPRQVLLLMVHGIDAPALASARFVGNDGNTSSDFIWDRFSHAARLKNSCSYSSPCDAAAAFRSLWSGVPLSAVQRLRSNCSSSSSSGESELLSVLRQAQLAGFRTGFVTNQRLTGALGSALYAQVTPSGWECDGLMPVGAIEAGCQDVAQQLISSAAGQSFNVLLGGGRQLFNAKVPSYEWDPVDELLCRARAGRNLLRDWQTQKLKLRPSRRFELLQQAHELSSINGSSLDYLLGVLANGDLSGNAQAPTLQLMLHKALQVLQRPGVGHLLLVEHYVQPQLGVSEQLQLLNATLSEVLGHKDRDQLTLVLLTNGNYLSASRDVSEETQLVSTLEEAFQGPELELQRRLQQMPSESLLFAQGPKSVLFYGVHDETYLAQTLSHALGIDVFGRQL</sequence>
<dbReference type="EMBL" id="LSRL02000033">
    <property type="protein sequence ID" value="TDG48468.1"/>
    <property type="molecule type" value="Genomic_DNA"/>
</dbReference>
<dbReference type="PANTHER" id="PTHR11596:SF5">
    <property type="entry name" value="ALKALINE PHOSPHATASE"/>
    <property type="match status" value="1"/>
</dbReference>
<comment type="similarity">
    <text evidence="4">Belongs to the alkaline phosphatase family.</text>
</comment>
<dbReference type="Proteomes" id="UP000295192">
    <property type="component" value="Unassembled WGS sequence"/>
</dbReference>
<dbReference type="InterPro" id="IPR001952">
    <property type="entry name" value="Alkaline_phosphatase"/>
</dbReference>
<dbReference type="EC" id="3.1.3.1" evidence="1"/>
<dbReference type="KEGG" id="dnv:108658990"/>
<dbReference type="GO" id="GO:0046872">
    <property type="term" value="F:metal ion binding"/>
    <property type="evidence" value="ECO:0007669"/>
    <property type="project" value="UniProtKB-KW"/>
</dbReference>
<evidence type="ECO:0000313" key="7">
    <source>
        <dbReference type="Proteomes" id="UP000295192"/>
    </source>
</evidence>
<dbReference type="PANTHER" id="PTHR11596">
    <property type="entry name" value="ALKALINE PHOSPHATASE"/>
    <property type="match status" value="1"/>
</dbReference>
<dbReference type="Pfam" id="PF00245">
    <property type="entry name" value="Alk_phosphatase"/>
    <property type="match status" value="1"/>
</dbReference>
<dbReference type="SUPFAM" id="SSF53649">
    <property type="entry name" value="Alkaline phosphatase-like"/>
    <property type="match status" value="1"/>
</dbReference>
<keyword evidence="3" id="KW-0479">Metal-binding</keyword>
<proteinExistence type="inferred from homology"/>
<keyword evidence="5" id="KW-1133">Transmembrane helix</keyword>